<dbReference type="Pfam" id="PF00753">
    <property type="entry name" value="Lactamase_B"/>
    <property type="match status" value="1"/>
</dbReference>
<dbReference type="KEGG" id="slr:L21SP2_2019"/>
<reference evidence="2 3" key="1">
    <citation type="journal article" date="2015" name="Stand. Genomic Sci.">
        <title>Complete genome sequence and description of Salinispira pacifica gen. nov., sp. nov., a novel spirochaete isolated form a hypersaline microbial mat.</title>
        <authorList>
            <person name="Ben Hania W."/>
            <person name="Joseph M."/>
            <person name="Schumann P."/>
            <person name="Bunk B."/>
            <person name="Fiebig A."/>
            <person name="Sproer C."/>
            <person name="Klenk H.P."/>
            <person name="Fardeau M.L."/>
            <person name="Spring S."/>
        </authorList>
    </citation>
    <scope>NUCLEOTIDE SEQUENCE [LARGE SCALE GENOMIC DNA]</scope>
    <source>
        <strain evidence="2 3">L21-RPul-D2</strain>
    </source>
</reference>
<proteinExistence type="predicted"/>
<name>V5WID2_9SPIO</name>
<dbReference type="STRING" id="1307761.L21SP2_2019"/>
<keyword evidence="3" id="KW-1185">Reference proteome</keyword>
<sequence length="262" mass="29135">MMITTLMENLVYQKRLTAEHGLALHVEVDGQQILFDTGQTEGLIQNAGELGIDPGNIDHCIISHGHYDHTGGLGEVMSMNPRMKLWIHPQASLPRYNRHGEYIGMASPELTKASSRTEGVTRISETVYILPAASITYPEDLNMEGFTMDIDGKRVPDKFSDEQSLVLVRNGRLQILSGCSHRGITNIIQSAVDHFHLPVDLVVGGFHLRHSQDLDAIARILNGFKIRRIGVSHCTGVRQYTQLQTLVNAEVFYNHTGSIITI</sequence>
<dbReference type="InterPro" id="IPR036866">
    <property type="entry name" value="RibonucZ/Hydroxyglut_hydro"/>
</dbReference>
<gene>
    <name evidence="2" type="ORF">L21SP2_2019</name>
</gene>
<dbReference type="InterPro" id="IPR052926">
    <property type="entry name" value="Metallo-beta-lactamase_dom"/>
</dbReference>
<dbReference type="Proteomes" id="UP000018680">
    <property type="component" value="Chromosome"/>
</dbReference>
<dbReference type="AlphaFoldDB" id="V5WID2"/>
<dbReference type="Gene3D" id="3.60.15.10">
    <property type="entry name" value="Ribonuclease Z/Hydroxyacylglutathione hydrolase-like"/>
    <property type="match status" value="1"/>
</dbReference>
<evidence type="ECO:0000259" key="1">
    <source>
        <dbReference type="SMART" id="SM00849"/>
    </source>
</evidence>
<feature type="domain" description="Metallo-beta-lactamase" evidence="1">
    <location>
        <begin position="20"/>
        <end position="181"/>
    </location>
</feature>
<dbReference type="PANTHER" id="PTHR13754">
    <property type="entry name" value="METALLO-BETA-LACTAMASE SUPERFAMILY PROTEIN"/>
    <property type="match status" value="1"/>
</dbReference>
<dbReference type="HOGENOM" id="CLU_036012_0_0_12"/>
<evidence type="ECO:0000313" key="2">
    <source>
        <dbReference type="EMBL" id="AHC15390.1"/>
    </source>
</evidence>
<organism evidence="2 3">
    <name type="scientific">Salinispira pacifica</name>
    <dbReference type="NCBI Taxonomy" id="1307761"/>
    <lineage>
        <taxon>Bacteria</taxon>
        <taxon>Pseudomonadati</taxon>
        <taxon>Spirochaetota</taxon>
        <taxon>Spirochaetia</taxon>
        <taxon>Spirochaetales</taxon>
        <taxon>Spirochaetaceae</taxon>
        <taxon>Salinispira</taxon>
    </lineage>
</organism>
<dbReference type="GO" id="GO:0016740">
    <property type="term" value="F:transferase activity"/>
    <property type="evidence" value="ECO:0007669"/>
    <property type="project" value="TreeGrafter"/>
</dbReference>
<dbReference type="eggNOG" id="COG1237">
    <property type="taxonomic scope" value="Bacteria"/>
</dbReference>
<protein>
    <submittedName>
        <fullName evidence="2">7,8 dihydropteroate synthase (Methanopterin)</fullName>
    </submittedName>
</protein>
<dbReference type="CDD" id="cd07713">
    <property type="entry name" value="DHPS-like_MBL-fold"/>
    <property type="match status" value="1"/>
</dbReference>
<dbReference type="RefSeq" id="WP_024268307.1">
    <property type="nucleotide sequence ID" value="NC_023035.1"/>
</dbReference>
<accession>V5WID2</accession>
<evidence type="ECO:0000313" key="3">
    <source>
        <dbReference type="Proteomes" id="UP000018680"/>
    </source>
</evidence>
<dbReference type="EMBL" id="CP006939">
    <property type="protein sequence ID" value="AHC15390.1"/>
    <property type="molecule type" value="Genomic_DNA"/>
</dbReference>
<dbReference type="InterPro" id="IPR041712">
    <property type="entry name" value="DHPS-like_MBL-fold"/>
</dbReference>
<dbReference type="SUPFAM" id="SSF56281">
    <property type="entry name" value="Metallo-hydrolase/oxidoreductase"/>
    <property type="match status" value="1"/>
</dbReference>
<dbReference type="OrthoDB" id="9803916at2"/>
<dbReference type="InterPro" id="IPR001279">
    <property type="entry name" value="Metallo-B-lactamas"/>
</dbReference>
<dbReference type="SMART" id="SM00849">
    <property type="entry name" value="Lactamase_B"/>
    <property type="match status" value="1"/>
</dbReference>
<dbReference type="PANTHER" id="PTHR13754:SF13">
    <property type="entry name" value="METALLO-BETA-LACTAMASE SUPERFAMILY PROTEIN (AFU_ORTHOLOGUE AFUA_3G07630)"/>
    <property type="match status" value="1"/>
</dbReference>